<sequence>MSLFGKLMRLRGGGDEEPGLSQVQRPGFNDDATKPDSESEPFEFVNIGDDEATLHASVMDATSDWSKTGRGVHVEFEPHEAIPLLKGRMLGRGAMGDVCETNIQGYKVAWKTITFRRKLSPQQRKEIDILKTLSHTHVIQLVGTYTHRLHLGILLYPVALCDLHTFFEDVEAYSTSSADHEQKHRLTLLNYPLVASSSTKAFPAYNQIGCLVSAITYLHNAKVRHKDLKPSNILLSPNQIWLSDFGSATDFSMLSHSATNSDRGTPRYFAPEVADWQKNGRAADIFSLGCVLAEILVLHEDGSRKRIEENRSGPNPAFHANLDRLDRWVPFLDSYSPRRLNLVRVVREMLSREPQQRPTAHELLQRFIAANHMAKPRDQSIFGPCCHIQTVSITAENEQVRLSEDRIKEPGDMTSAPELKSHEINRKHDEKKTCLNEEPDEQARSTTDYKTRHHNYGRGIGPEQSLLPENYSEAQHGSRTNADRDDKPRERSHTLKSAKIASSNSPSRGSPVVQFSPRTSHSPPSITIRMAPNESAVVESLSMVYDHTTDQLTIKGDEYVPREVDEAGELKVMQNGSLLGNREYRCPIATQTEKDDLINQDIVPYSHRFGQIVLVTARSMFRQFGSKLIVNGTRVQDDYWESKARQQTLTKEDEAEGKHPGAGKKRAAAAAKADDFPTDIMARAHPGAFAGANADYMGAPNPLQPSIDILPASQNMLNNELRPSNRRSTDPQHHDHSSVQPLQHKSVLSQGTARTSQFQNSSNATATEPFEVNRQLDAQRKAHTQYLDDVWNLPHETPLRSDLLQYMSPKIPTSYMSQRSQNPARGYAPSQDWQGGLTQSSPLSQHFPTRISSPRHPTQGSNSMHSTLNQQDQTMNITGEAELPSVVHNQHRRSNWWTPYRGSASKERDPAYDFNS</sequence>
<evidence type="ECO:0000313" key="1">
    <source>
        <dbReference type="EMBL" id="KAJ8118427.1"/>
    </source>
</evidence>
<proteinExistence type="predicted"/>
<dbReference type="EMBL" id="JAPHNI010000019">
    <property type="protein sequence ID" value="KAJ8118427.1"/>
    <property type="molecule type" value="Genomic_DNA"/>
</dbReference>
<comment type="caution">
    <text evidence="1">The sequence shown here is derived from an EMBL/GenBank/DDBJ whole genome shotgun (WGS) entry which is preliminary data.</text>
</comment>
<name>A0ACC2ITJ0_9PLEO</name>
<dbReference type="Proteomes" id="UP001153331">
    <property type="component" value="Unassembled WGS sequence"/>
</dbReference>
<organism evidence="1 2">
    <name type="scientific">Boeremia exigua</name>
    <dbReference type="NCBI Taxonomy" id="749465"/>
    <lineage>
        <taxon>Eukaryota</taxon>
        <taxon>Fungi</taxon>
        <taxon>Dikarya</taxon>
        <taxon>Ascomycota</taxon>
        <taxon>Pezizomycotina</taxon>
        <taxon>Dothideomycetes</taxon>
        <taxon>Pleosporomycetidae</taxon>
        <taxon>Pleosporales</taxon>
        <taxon>Pleosporineae</taxon>
        <taxon>Didymellaceae</taxon>
        <taxon>Boeremia</taxon>
    </lineage>
</organism>
<evidence type="ECO:0000313" key="2">
    <source>
        <dbReference type="Proteomes" id="UP001153331"/>
    </source>
</evidence>
<protein>
    <submittedName>
        <fullName evidence="1">Uncharacterized protein</fullName>
    </submittedName>
</protein>
<gene>
    <name evidence="1" type="ORF">OPT61_g571</name>
</gene>
<keyword evidence="2" id="KW-1185">Reference proteome</keyword>
<accession>A0ACC2ITJ0</accession>
<reference evidence="1" key="1">
    <citation type="submission" date="2022-11" db="EMBL/GenBank/DDBJ databases">
        <title>Genome Sequence of Boeremia exigua.</title>
        <authorList>
            <person name="Buettner E."/>
        </authorList>
    </citation>
    <scope>NUCLEOTIDE SEQUENCE</scope>
    <source>
        <strain evidence="1">CU02</strain>
    </source>
</reference>